<organism evidence="1 2">
    <name type="scientific">Aspergillus aculeatus (strain ATCC 16872 / CBS 172.66 / WB 5094)</name>
    <dbReference type="NCBI Taxonomy" id="690307"/>
    <lineage>
        <taxon>Eukaryota</taxon>
        <taxon>Fungi</taxon>
        <taxon>Dikarya</taxon>
        <taxon>Ascomycota</taxon>
        <taxon>Pezizomycotina</taxon>
        <taxon>Eurotiomycetes</taxon>
        <taxon>Eurotiomycetidae</taxon>
        <taxon>Eurotiales</taxon>
        <taxon>Aspergillaceae</taxon>
        <taxon>Aspergillus</taxon>
        <taxon>Aspergillus subgen. Circumdati</taxon>
    </lineage>
</organism>
<feature type="non-terminal residue" evidence="1">
    <location>
        <position position="219"/>
    </location>
</feature>
<reference evidence="2" key="1">
    <citation type="journal article" date="2017" name="Genome Biol.">
        <title>Comparative genomics reveals high biological diversity and specific adaptations in the industrially and medically important fungal genus Aspergillus.</title>
        <authorList>
            <person name="de Vries R.P."/>
            <person name="Riley R."/>
            <person name="Wiebenga A."/>
            <person name="Aguilar-Osorio G."/>
            <person name="Amillis S."/>
            <person name="Uchima C.A."/>
            <person name="Anderluh G."/>
            <person name="Asadollahi M."/>
            <person name="Askin M."/>
            <person name="Barry K."/>
            <person name="Battaglia E."/>
            <person name="Bayram O."/>
            <person name="Benocci T."/>
            <person name="Braus-Stromeyer S.A."/>
            <person name="Caldana C."/>
            <person name="Canovas D."/>
            <person name="Cerqueira G.C."/>
            <person name="Chen F."/>
            <person name="Chen W."/>
            <person name="Choi C."/>
            <person name="Clum A."/>
            <person name="Dos Santos R.A."/>
            <person name="Damasio A.R."/>
            <person name="Diallinas G."/>
            <person name="Emri T."/>
            <person name="Fekete E."/>
            <person name="Flipphi M."/>
            <person name="Freyberg S."/>
            <person name="Gallo A."/>
            <person name="Gournas C."/>
            <person name="Habgood R."/>
            <person name="Hainaut M."/>
            <person name="Harispe M.L."/>
            <person name="Henrissat B."/>
            <person name="Hilden K.S."/>
            <person name="Hope R."/>
            <person name="Hossain A."/>
            <person name="Karabika E."/>
            <person name="Karaffa L."/>
            <person name="Karanyi Z."/>
            <person name="Krasevec N."/>
            <person name="Kuo A."/>
            <person name="Kusch H."/>
            <person name="LaButti K."/>
            <person name="Lagendijk E.L."/>
            <person name="Lapidus A."/>
            <person name="Levasseur A."/>
            <person name="Lindquist E."/>
            <person name="Lipzen A."/>
            <person name="Logrieco A.F."/>
            <person name="MacCabe A."/>
            <person name="Maekelae M.R."/>
            <person name="Malavazi I."/>
            <person name="Melin P."/>
            <person name="Meyer V."/>
            <person name="Mielnichuk N."/>
            <person name="Miskei M."/>
            <person name="Molnar A.P."/>
            <person name="Mule G."/>
            <person name="Ngan C.Y."/>
            <person name="Orejas M."/>
            <person name="Orosz E."/>
            <person name="Ouedraogo J.P."/>
            <person name="Overkamp K.M."/>
            <person name="Park H.-S."/>
            <person name="Perrone G."/>
            <person name="Piumi F."/>
            <person name="Punt P.J."/>
            <person name="Ram A.F."/>
            <person name="Ramon A."/>
            <person name="Rauscher S."/>
            <person name="Record E."/>
            <person name="Riano-Pachon D.M."/>
            <person name="Robert V."/>
            <person name="Roehrig J."/>
            <person name="Ruller R."/>
            <person name="Salamov A."/>
            <person name="Salih N.S."/>
            <person name="Samson R.A."/>
            <person name="Sandor E."/>
            <person name="Sanguinetti M."/>
            <person name="Schuetze T."/>
            <person name="Sepcic K."/>
            <person name="Shelest E."/>
            <person name="Sherlock G."/>
            <person name="Sophianopoulou V."/>
            <person name="Squina F.M."/>
            <person name="Sun H."/>
            <person name="Susca A."/>
            <person name="Todd R.B."/>
            <person name="Tsang A."/>
            <person name="Unkles S.E."/>
            <person name="van de Wiele N."/>
            <person name="van Rossen-Uffink D."/>
            <person name="Oliveira J.V."/>
            <person name="Vesth T.C."/>
            <person name="Visser J."/>
            <person name="Yu J.-H."/>
            <person name="Zhou M."/>
            <person name="Andersen M.R."/>
            <person name="Archer D.B."/>
            <person name="Baker S.E."/>
            <person name="Benoit I."/>
            <person name="Brakhage A.A."/>
            <person name="Braus G.H."/>
            <person name="Fischer R."/>
            <person name="Frisvad J.C."/>
            <person name="Goldman G.H."/>
            <person name="Houbraken J."/>
            <person name="Oakley B."/>
            <person name="Pocsi I."/>
            <person name="Scazzocchio C."/>
            <person name="Seiboth B."/>
            <person name="vanKuyk P.A."/>
            <person name="Wortman J."/>
            <person name="Dyer P.S."/>
            <person name="Grigoriev I.V."/>
        </authorList>
    </citation>
    <scope>NUCLEOTIDE SEQUENCE [LARGE SCALE GENOMIC DNA]</scope>
    <source>
        <strain evidence="2">ATCC 16872 / CBS 172.66 / WB 5094</strain>
    </source>
</reference>
<dbReference type="Proteomes" id="UP000184546">
    <property type="component" value="Unassembled WGS sequence"/>
</dbReference>
<dbReference type="VEuPathDB" id="FungiDB:ASPACDRAFT_9423"/>
<dbReference type="OMA" id="LWIDCSK"/>
<gene>
    <name evidence="1" type="ORF">ASPACDRAFT_9423</name>
</gene>
<dbReference type="EMBL" id="KV878988">
    <property type="protein sequence ID" value="OJJ95670.1"/>
    <property type="molecule type" value="Genomic_DNA"/>
</dbReference>
<proteinExistence type="predicted"/>
<dbReference type="OrthoDB" id="4384211at2759"/>
<evidence type="ECO:0000313" key="1">
    <source>
        <dbReference type="EMBL" id="OJJ95670.1"/>
    </source>
</evidence>
<feature type="non-terminal residue" evidence="1">
    <location>
        <position position="1"/>
    </location>
</feature>
<dbReference type="RefSeq" id="XP_020052010.1">
    <property type="nucleotide sequence ID" value="XM_020206130.1"/>
</dbReference>
<evidence type="ECO:0000313" key="2">
    <source>
        <dbReference type="Proteomes" id="UP000184546"/>
    </source>
</evidence>
<accession>A0A1L9WHP4</accession>
<sequence>SPPKASVHILGTHMTNDQSKAIDFDLWIDCTKVVGIRAGQLVTTNAKGCRAWERSTDQDGCTFEEILSPILNTNPKLSFRWTLHKSAFLPDDQFAAFKSHIEHLAHSTAYGGSVEVEFHSPSAEPDTLPEQHDVQIRAEWSFECPFSPTDQVWNQLAMNAMVARKKGRVSPSQDPRPAHGMSSFRRAIRQGGMSRIVLQQQDAEGVKHSVRQYSQWGCD</sequence>
<dbReference type="AlphaFoldDB" id="A0A1L9WHP4"/>
<name>A0A1L9WHP4_ASPA1</name>
<protein>
    <submittedName>
        <fullName evidence="1">Uncharacterized protein</fullName>
    </submittedName>
</protein>
<keyword evidence="2" id="KW-1185">Reference proteome</keyword>
<dbReference type="GeneID" id="30979944"/>